<evidence type="ECO:0000313" key="2">
    <source>
        <dbReference type="EMBL" id="QGG96654.1"/>
    </source>
</evidence>
<organism evidence="2 3">
    <name type="scientific">Actinomarinicola tropica</name>
    <dbReference type="NCBI Taxonomy" id="2789776"/>
    <lineage>
        <taxon>Bacteria</taxon>
        <taxon>Bacillati</taxon>
        <taxon>Actinomycetota</taxon>
        <taxon>Acidimicrobiia</taxon>
        <taxon>Acidimicrobiales</taxon>
        <taxon>Iamiaceae</taxon>
        <taxon>Actinomarinicola</taxon>
    </lineage>
</organism>
<reference evidence="2 3" key="1">
    <citation type="submission" date="2019-11" db="EMBL/GenBank/DDBJ databases">
        <authorList>
            <person name="He Y."/>
        </authorList>
    </citation>
    <scope>NUCLEOTIDE SEQUENCE [LARGE SCALE GENOMIC DNA]</scope>
    <source>
        <strain evidence="2 3">SCSIO 58843</strain>
    </source>
</reference>
<proteinExistence type="predicted"/>
<dbReference type="EMBL" id="CP045851">
    <property type="protein sequence ID" value="QGG96654.1"/>
    <property type="molecule type" value="Genomic_DNA"/>
</dbReference>
<gene>
    <name evidence="2" type="ORF">GH723_16980</name>
</gene>
<dbReference type="RefSeq" id="WP_153760758.1">
    <property type="nucleotide sequence ID" value="NZ_CP045851.1"/>
</dbReference>
<dbReference type="KEGG" id="atq:GH723_16980"/>
<evidence type="ECO:0000313" key="3">
    <source>
        <dbReference type="Proteomes" id="UP000334019"/>
    </source>
</evidence>
<protein>
    <submittedName>
        <fullName evidence="2">Uncharacterized protein</fullName>
    </submittedName>
</protein>
<name>A0A5Q2RMG0_9ACTN</name>
<sequence>MAFGQAAGPPASAAQITELAELLARAGFDGFREARHPYGLTQRQSNGKFTRGEADELIGRLTDELDEGPEPPAADPTASVTAAESAEPPPSDVTLAFPDELLADELRRRGWTCTPPRG</sequence>
<keyword evidence="3" id="KW-1185">Reference proteome</keyword>
<accession>A0A5Q2RMG0</accession>
<feature type="region of interest" description="Disordered" evidence="1">
    <location>
        <begin position="62"/>
        <end position="95"/>
    </location>
</feature>
<dbReference type="AlphaFoldDB" id="A0A5Q2RMG0"/>
<evidence type="ECO:0000256" key="1">
    <source>
        <dbReference type="SAM" id="MobiDB-lite"/>
    </source>
</evidence>
<dbReference type="Proteomes" id="UP000334019">
    <property type="component" value="Chromosome"/>
</dbReference>